<protein>
    <submittedName>
        <fullName evidence="3">Serine/threonine protein kinase PrkC</fullName>
    </submittedName>
</protein>
<dbReference type="InterPro" id="IPR011009">
    <property type="entry name" value="Kinase-like_dom_sf"/>
</dbReference>
<evidence type="ECO:0000313" key="2">
    <source>
        <dbReference type="Proteomes" id="UP000025227"/>
    </source>
</evidence>
<dbReference type="Gene3D" id="1.10.510.10">
    <property type="entry name" value="Transferase(Phosphotransferase) domain 1"/>
    <property type="match status" value="1"/>
</dbReference>
<accession>A0A7I4YJM4</accession>
<dbReference type="OMA" id="PTQYSET"/>
<dbReference type="WBParaSite" id="HCON_00104720-00001">
    <property type="protein sequence ID" value="HCON_00104720-00001"/>
    <property type="gene ID" value="HCON_00104720"/>
</dbReference>
<evidence type="ECO:0000256" key="1">
    <source>
        <dbReference type="SAM" id="MobiDB-lite"/>
    </source>
</evidence>
<organism evidence="2 3">
    <name type="scientific">Haemonchus contortus</name>
    <name type="common">Barber pole worm</name>
    <dbReference type="NCBI Taxonomy" id="6289"/>
    <lineage>
        <taxon>Eukaryota</taxon>
        <taxon>Metazoa</taxon>
        <taxon>Ecdysozoa</taxon>
        <taxon>Nematoda</taxon>
        <taxon>Chromadorea</taxon>
        <taxon>Rhabditida</taxon>
        <taxon>Rhabditina</taxon>
        <taxon>Rhabditomorpha</taxon>
        <taxon>Strongyloidea</taxon>
        <taxon>Trichostrongylidae</taxon>
        <taxon>Haemonchus</taxon>
    </lineage>
</organism>
<feature type="compositionally biased region" description="Acidic residues" evidence="1">
    <location>
        <begin position="1"/>
        <end position="14"/>
    </location>
</feature>
<keyword evidence="2" id="KW-1185">Reference proteome</keyword>
<evidence type="ECO:0000313" key="3">
    <source>
        <dbReference type="WBParaSite" id="HCON_00104720-00001"/>
    </source>
</evidence>
<proteinExistence type="predicted"/>
<sequence length="249" mass="28125">MSLTDCIDEYESSDDISRKVPKGRRSSSLTKPIAKGDPTQYSETIGESLEERQALFEQLRKEYTDMICKEKPAIIFAQEENEVTEGTTLEDFLQKHGPFPVEEHIAAGIIRSVSSAIMFLHCREVVHGCLDFTSVVLDRYFNAKTIVSSAVYRVKSSKAAGARGKVEDVFHVGLLLYRLLTGHKAKFGQNGELLTKPSPYMRISEKGMKLVEFMFATNLRFPPTIGRVRYSDWLDECDENPPVFVLFPS</sequence>
<dbReference type="SUPFAM" id="SSF56112">
    <property type="entry name" value="Protein kinase-like (PK-like)"/>
    <property type="match status" value="1"/>
</dbReference>
<dbReference type="OrthoDB" id="1668230at2759"/>
<dbReference type="AlphaFoldDB" id="A0A7I4YJM4"/>
<feature type="region of interest" description="Disordered" evidence="1">
    <location>
        <begin position="1"/>
        <end position="41"/>
    </location>
</feature>
<dbReference type="Proteomes" id="UP000025227">
    <property type="component" value="Unplaced"/>
</dbReference>
<name>A0A7I4YJM4_HAECO</name>
<reference evidence="3" key="1">
    <citation type="submission" date="2020-12" db="UniProtKB">
        <authorList>
            <consortium name="WormBaseParasite"/>
        </authorList>
    </citation>
    <scope>IDENTIFICATION</scope>
    <source>
        <strain evidence="3">MHco3</strain>
    </source>
</reference>